<sequence length="310" mass="33133">MDFDTGSADLWVFSNLLPAAVQKTHTQNNGKIYTPGKTSSSTTPMTWAITYADGSSASGTVVNDTVKIGGITVTKQAVEMAKTVSSSFEDFSGDGLLGLAFGSINQVSPKPQATWFENAMAQLKQKIFTANLNFNTVGAYTWGYINTTYINSVKWAPLRSGTGWWQINASTGIKVNGVQYKDSTSNSLGAVVDTGSTLLMLSDAMVKSYYSKVSGATYQSSMGAWVYPCKSTSDSTMPSISVPVGSNWITIPGKYMTYAFANSAGTICFGGLQSLGTTSGLPWIYGDVFFRGAYTVFDYGNKRLGVAQKS</sequence>
<keyword evidence="8" id="KW-0472">Membrane</keyword>
<dbReference type="Proteomes" id="UP001365542">
    <property type="component" value="Unassembled WGS sequence"/>
</dbReference>
<keyword evidence="2 6" id="KW-0645">Protease</keyword>
<evidence type="ECO:0000256" key="1">
    <source>
        <dbReference type="ARBA" id="ARBA00007447"/>
    </source>
</evidence>
<dbReference type="PANTHER" id="PTHR47966">
    <property type="entry name" value="BETA-SITE APP-CLEAVING ENZYME, ISOFORM A-RELATED"/>
    <property type="match status" value="1"/>
</dbReference>
<dbReference type="CDD" id="cd06097">
    <property type="entry name" value="Aspergillopepsin_like"/>
    <property type="match status" value="1"/>
</dbReference>
<proteinExistence type="inferred from homology"/>
<dbReference type="EMBL" id="JAVHJO010000012">
    <property type="protein sequence ID" value="KAK6532079.1"/>
    <property type="molecule type" value="Genomic_DNA"/>
</dbReference>
<dbReference type="Pfam" id="PF00026">
    <property type="entry name" value="Asp"/>
    <property type="match status" value="1"/>
</dbReference>
<keyword evidence="8" id="KW-0812">Transmembrane</keyword>
<dbReference type="InterPro" id="IPR021109">
    <property type="entry name" value="Peptidase_aspartic_dom_sf"/>
</dbReference>
<evidence type="ECO:0000256" key="4">
    <source>
        <dbReference type="ARBA" id="ARBA00022801"/>
    </source>
</evidence>
<evidence type="ECO:0000313" key="8">
    <source>
        <dbReference type="EMBL" id="KAK6532079.1"/>
    </source>
</evidence>
<dbReference type="SUPFAM" id="SSF50630">
    <property type="entry name" value="Acid proteases"/>
    <property type="match status" value="1"/>
</dbReference>
<evidence type="ECO:0000256" key="6">
    <source>
        <dbReference type="RuleBase" id="RU000454"/>
    </source>
</evidence>
<gene>
    <name evidence="8" type="primary">PEP1_2</name>
    <name evidence="8" type="ORF">TWF694_003241</name>
</gene>
<dbReference type="GO" id="GO:0004190">
    <property type="term" value="F:aspartic-type endopeptidase activity"/>
    <property type="evidence" value="ECO:0007669"/>
    <property type="project" value="UniProtKB-KW"/>
</dbReference>
<dbReference type="AlphaFoldDB" id="A0AAV9X109"/>
<dbReference type="InterPro" id="IPR001969">
    <property type="entry name" value="Aspartic_peptidase_AS"/>
</dbReference>
<dbReference type="PRINTS" id="PR00792">
    <property type="entry name" value="PEPSIN"/>
</dbReference>
<evidence type="ECO:0000313" key="9">
    <source>
        <dbReference type="Proteomes" id="UP001365542"/>
    </source>
</evidence>
<keyword evidence="9" id="KW-1185">Reference proteome</keyword>
<dbReference type="Gene3D" id="2.40.70.10">
    <property type="entry name" value="Acid Proteases"/>
    <property type="match status" value="2"/>
</dbReference>
<dbReference type="PANTHER" id="PTHR47966:SF2">
    <property type="entry name" value="ASPERGILLOPEPSIN-1-RELATED"/>
    <property type="match status" value="1"/>
</dbReference>
<dbReference type="InterPro" id="IPR033121">
    <property type="entry name" value="PEPTIDASE_A1"/>
</dbReference>
<accession>A0AAV9X109</accession>
<evidence type="ECO:0000256" key="2">
    <source>
        <dbReference type="ARBA" id="ARBA00022670"/>
    </source>
</evidence>
<name>A0AAV9X109_9PEZI</name>
<dbReference type="GO" id="GO:0006508">
    <property type="term" value="P:proteolysis"/>
    <property type="evidence" value="ECO:0007669"/>
    <property type="project" value="UniProtKB-KW"/>
</dbReference>
<feature type="active site" evidence="5">
    <location>
        <position position="4"/>
    </location>
</feature>
<keyword evidence="3 6" id="KW-0064">Aspartyl protease</keyword>
<reference evidence="8 9" key="1">
    <citation type="submission" date="2019-10" db="EMBL/GenBank/DDBJ databases">
        <authorList>
            <person name="Palmer J.M."/>
        </authorList>
    </citation>
    <scope>NUCLEOTIDE SEQUENCE [LARGE SCALE GENOMIC DNA]</scope>
    <source>
        <strain evidence="8 9">TWF694</strain>
    </source>
</reference>
<keyword evidence="8" id="KW-0675">Receptor</keyword>
<evidence type="ECO:0000256" key="3">
    <source>
        <dbReference type="ARBA" id="ARBA00022750"/>
    </source>
</evidence>
<comment type="caution">
    <text evidence="8">The sequence shown here is derived from an EMBL/GenBank/DDBJ whole genome shotgun (WGS) entry which is preliminary data.</text>
</comment>
<evidence type="ECO:0000259" key="7">
    <source>
        <dbReference type="PROSITE" id="PS51767"/>
    </source>
</evidence>
<dbReference type="PROSITE" id="PS00141">
    <property type="entry name" value="ASP_PROTEASE"/>
    <property type="match status" value="1"/>
</dbReference>
<evidence type="ECO:0000256" key="5">
    <source>
        <dbReference type="PIRSR" id="PIRSR601461-1"/>
    </source>
</evidence>
<dbReference type="InterPro" id="IPR001461">
    <property type="entry name" value="Aspartic_peptidase_A1"/>
</dbReference>
<comment type="similarity">
    <text evidence="1 6">Belongs to the peptidase A1 family.</text>
</comment>
<feature type="active site" evidence="5">
    <location>
        <position position="193"/>
    </location>
</feature>
<keyword evidence="4 6" id="KW-0378">Hydrolase</keyword>
<feature type="domain" description="Peptidase A1" evidence="7">
    <location>
        <begin position="1"/>
        <end position="307"/>
    </location>
</feature>
<dbReference type="InterPro" id="IPR034163">
    <property type="entry name" value="Aspergillopepsin-like_cat_dom"/>
</dbReference>
<dbReference type="PROSITE" id="PS51767">
    <property type="entry name" value="PEPTIDASE_A1"/>
    <property type="match status" value="1"/>
</dbReference>
<organism evidence="8 9">
    <name type="scientific">Orbilia ellipsospora</name>
    <dbReference type="NCBI Taxonomy" id="2528407"/>
    <lineage>
        <taxon>Eukaryota</taxon>
        <taxon>Fungi</taxon>
        <taxon>Dikarya</taxon>
        <taxon>Ascomycota</taxon>
        <taxon>Pezizomycotina</taxon>
        <taxon>Orbiliomycetes</taxon>
        <taxon>Orbiliales</taxon>
        <taxon>Orbiliaceae</taxon>
        <taxon>Orbilia</taxon>
    </lineage>
</organism>
<protein>
    <submittedName>
        <fullName evidence="8">Type I transmembrane sorting receptor</fullName>
    </submittedName>
</protein>